<comment type="subcellular location">
    <subcellularLocation>
        <location evidence="1">Secreted</location>
    </subcellularLocation>
</comment>
<dbReference type="GO" id="GO:0004601">
    <property type="term" value="F:peroxidase activity"/>
    <property type="evidence" value="ECO:0000318"/>
    <property type="project" value="GO_Central"/>
</dbReference>
<dbReference type="FunFam" id="1.10.640.10:FF:000003">
    <property type="entry name" value="chorion peroxidase"/>
    <property type="match status" value="1"/>
</dbReference>
<sequence>MSTWLCLVVGLAGLWPLFGCCWTLTDASNHQELDPPPAQRLAATTLLQQQQQQPPLTAMLTLIREHQKRHIIKKDDPAAGVATFNYQDPITKEYARYGFATIKAYALFREKFTISQRNRFGEEGRISLRNTDFYAECPLRAETIVCPHRASFRPFQRFLPAEYGDEIEGFRRSVQGGALPTARTVSALVHRQRNITTSQFTTMVMQWGEFLDHDLTSSSQTRGFNGTIPECCQKDGQGQVDKENRHPDFMPIEVSSDDAFYSKYNVTCLNVVRSSPSPSEGCLLGPREQINQIISYLDASNVYGSTDKYLSSLRLYSRVMLKCRDMMFHKALLPVLEKPLNDECRSHSPNMHCFKGGYSRTNEQPGLSSMHTAWMREHNRLIRKLAELNPHWNDERLFHEARKIVGAQIQHISYNEFLLIVLAFSWVIEVFDLRLTRRAFFYGYINSIKPMAANSFGTAAFRFGHSLIPKNLNRCNRFHQLLPYRTPLRKELMDPTPIHNIGAVDRIFLGMCSQPAMRRDEYIVDELTNHLFQTSKKPFGMDLMALNIQRARDHGIPPYVVWREACGLTPIHNWGQLLSIMDDDTVGRLRIAYKNLEDNDLFPGAMAEKPVIGGMVGPVFACIIAQQFSNLRLGNRFWYENGDVPNAFTVSQLRELRRSSLARIICDNLDDAETVQPWVML</sequence>
<dbReference type="InterPro" id="IPR019791">
    <property type="entry name" value="Haem_peroxidase_animal"/>
</dbReference>
<name>E9GR41_DAPPU</name>
<organism evidence="7 8">
    <name type="scientific">Daphnia pulex</name>
    <name type="common">Water flea</name>
    <dbReference type="NCBI Taxonomy" id="6669"/>
    <lineage>
        <taxon>Eukaryota</taxon>
        <taxon>Metazoa</taxon>
        <taxon>Ecdysozoa</taxon>
        <taxon>Arthropoda</taxon>
        <taxon>Crustacea</taxon>
        <taxon>Branchiopoda</taxon>
        <taxon>Diplostraca</taxon>
        <taxon>Cladocera</taxon>
        <taxon>Anomopoda</taxon>
        <taxon>Daphniidae</taxon>
        <taxon>Daphnia</taxon>
    </lineage>
</organism>
<dbReference type="KEGG" id="dpx:DAPPUDRAFT_320795"/>
<dbReference type="eggNOG" id="KOG2408">
    <property type="taxonomic scope" value="Eukaryota"/>
</dbReference>
<evidence type="ECO:0000313" key="8">
    <source>
        <dbReference type="Proteomes" id="UP000000305"/>
    </source>
</evidence>
<evidence type="ECO:0000256" key="6">
    <source>
        <dbReference type="SAM" id="SignalP"/>
    </source>
</evidence>
<dbReference type="Proteomes" id="UP000000305">
    <property type="component" value="Unassembled WGS sequence"/>
</dbReference>
<dbReference type="Pfam" id="PF03098">
    <property type="entry name" value="An_peroxidase"/>
    <property type="match status" value="1"/>
</dbReference>
<evidence type="ECO:0000256" key="4">
    <source>
        <dbReference type="ARBA" id="ARBA00022729"/>
    </source>
</evidence>
<dbReference type="PANTHER" id="PTHR11475:SF109">
    <property type="entry name" value="CHORION PEROXIDASE-LIKE PROTEIN"/>
    <property type="match status" value="1"/>
</dbReference>
<dbReference type="SUPFAM" id="SSF48113">
    <property type="entry name" value="Heme-dependent peroxidases"/>
    <property type="match status" value="1"/>
</dbReference>
<dbReference type="InterPro" id="IPR010255">
    <property type="entry name" value="Haem_peroxidase_sf"/>
</dbReference>
<dbReference type="GO" id="GO:0020037">
    <property type="term" value="F:heme binding"/>
    <property type="evidence" value="ECO:0007669"/>
    <property type="project" value="InterPro"/>
</dbReference>
<dbReference type="InterPro" id="IPR037120">
    <property type="entry name" value="Haem_peroxidase_sf_animal"/>
</dbReference>
<dbReference type="CDD" id="cd09823">
    <property type="entry name" value="peroxinectin_like"/>
    <property type="match status" value="1"/>
</dbReference>
<keyword evidence="5" id="KW-0479">Metal-binding</keyword>
<gene>
    <name evidence="7" type="ORF">DAPPUDRAFT_320795</name>
</gene>
<dbReference type="GO" id="GO:0006979">
    <property type="term" value="P:response to oxidative stress"/>
    <property type="evidence" value="ECO:0007669"/>
    <property type="project" value="InterPro"/>
</dbReference>
<keyword evidence="4 6" id="KW-0732">Signal</keyword>
<accession>E9GR41</accession>
<evidence type="ECO:0000256" key="2">
    <source>
        <dbReference type="ARBA" id="ARBA00022525"/>
    </source>
</evidence>
<dbReference type="HOGENOM" id="CLU_006087_5_2_1"/>
<dbReference type="GO" id="GO:0046872">
    <property type="term" value="F:metal ion binding"/>
    <property type="evidence" value="ECO:0007669"/>
    <property type="project" value="UniProtKB-KW"/>
</dbReference>
<evidence type="ECO:0008006" key="9">
    <source>
        <dbReference type="Google" id="ProtNLM"/>
    </source>
</evidence>
<dbReference type="AlphaFoldDB" id="E9GR41"/>
<keyword evidence="5" id="KW-0349">Heme</keyword>
<dbReference type="OMA" id="KRARDCD"/>
<feature type="signal peptide" evidence="6">
    <location>
        <begin position="1"/>
        <end position="27"/>
    </location>
</feature>
<evidence type="ECO:0000256" key="5">
    <source>
        <dbReference type="PIRSR" id="PIRSR619791-2"/>
    </source>
</evidence>
<keyword evidence="5" id="KW-0408">Iron</keyword>
<dbReference type="OrthoDB" id="823504at2759"/>
<dbReference type="EMBL" id="GL732559">
    <property type="protein sequence ID" value="EFX77944.1"/>
    <property type="molecule type" value="Genomic_DNA"/>
</dbReference>
<keyword evidence="3" id="KW-0575">Peroxidase</keyword>
<dbReference type="PhylomeDB" id="E9GR41"/>
<dbReference type="InParanoid" id="E9GR41"/>
<proteinExistence type="predicted"/>
<keyword evidence="3" id="KW-0560">Oxidoreductase</keyword>
<evidence type="ECO:0000256" key="1">
    <source>
        <dbReference type="ARBA" id="ARBA00004613"/>
    </source>
</evidence>
<dbReference type="GO" id="GO:0005576">
    <property type="term" value="C:extracellular region"/>
    <property type="evidence" value="ECO:0007669"/>
    <property type="project" value="UniProtKB-SubCell"/>
</dbReference>
<keyword evidence="8" id="KW-1185">Reference proteome</keyword>
<evidence type="ECO:0000313" key="7">
    <source>
        <dbReference type="EMBL" id="EFX77944.1"/>
    </source>
</evidence>
<dbReference type="Gene3D" id="1.10.640.10">
    <property type="entry name" value="Haem peroxidase domain superfamily, animal type"/>
    <property type="match status" value="1"/>
</dbReference>
<dbReference type="PROSITE" id="PS50292">
    <property type="entry name" value="PEROXIDASE_3"/>
    <property type="match status" value="1"/>
</dbReference>
<feature type="chain" id="PRO_5003241409" description="Peroxidase" evidence="6">
    <location>
        <begin position="28"/>
        <end position="681"/>
    </location>
</feature>
<feature type="binding site" description="axial binding residue" evidence="5">
    <location>
        <position position="465"/>
    </location>
    <ligand>
        <name>heme b</name>
        <dbReference type="ChEBI" id="CHEBI:60344"/>
    </ligand>
    <ligandPart>
        <name>Fe</name>
        <dbReference type="ChEBI" id="CHEBI:18248"/>
    </ligandPart>
</feature>
<protein>
    <recommendedName>
        <fullName evidence="9">Peroxidase</fullName>
    </recommendedName>
</protein>
<dbReference type="PANTHER" id="PTHR11475">
    <property type="entry name" value="OXIDASE/PEROXIDASE"/>
    <property type="match status" value="1"/>
</dbReference>
<dbReference type="PRINTS" id="PR00457">
    <property type="entry name" value="ANPEROXIDASE"/>
</dbReference>
<reference evidence="7 8" key="1">
    <citation type="journal article" date="2011" name="Science">
        <title>The ecoresponsive genome of Daphnia pulex.</title>
        <authorList>
            <person name="Colbourne J.K."/>
            <person name="Pfrender M.E."/>
            <person name="Gilbert D."/>
            <person name="Thomas W.K."/>
            <person name="Tucker A."/>
            <person name="Oakley T.H."/>
            <person name="Tokishita S."/>
            <person name="Aerts A."/>
            <person name="Arnold G.J."/>
            <person name="Basu M.K."/>
            <person name="Bauer D.J."/>
            <person name="Caceres C.E."/>
            <person name="Carmel L."/>
            <person name="Casola C."/>
            <person name="Choi J.H."/>
            <person name="Detter J.C."/>
            <person name="Dong Q."/>
            <person name="Dusheyko S."/>
            <person name="Eads B.D."/>
            <person name="Frohlich T."/>
            <person name="Geiler-Samerotte K.A."/>
            <person name="Gerlach D."/>
            <person name="Hatcher P."/>
            <person name="Jogdeo S."/>
            <person name="Krijgsveld J."/>
            <person name="Kriventseva E.V."/>
            <person name="Kultz D."/>
            <person name="Laforsch C."/>
            <person name="Lindquist E."/>
            <person name="Lopez J."/>
            <person name="Manak J.R."/>
            <person name="Muller J."/>
            <person name="Pangilinan J."/>
            <person name="Patwardhan R.P."/>
            <person name="Pitluck S."/>
            <person name="Pritham E.J."/>
            <person name="Rechtsteiner A."/>
            <person name="Rho M."/>
            <person name="Rogozin I.B."/>
            <person name="Sakarya O."/>
            <person name="Salamov A."/>
            <person name="Schaack S."/>
            <person name="Shapiro H."/>
            <person name="Shiga Y."/>
            <person name="Skalitzky C."/>
            <person name="Smith Z."/>
            <person name="Souvorov A."/>
            <person name="Sung W."/>
            <person name="Tang Z."/>
            <person name="Tsuchiya D."/>
            <person name="Tu H."/>
            <person name="Vos H."/>
            <person name="Wang M."/>
            <person name="Wolf Y.I."/>
            <person name="Yamagata H."/>
            <person name="Yamada T."/>
            <person name="Ye Y."/>
            <person name="Shaw J.R."/>
            <person name="Andrews J."/>
            <person name="Crease T.J."/>
            <person name="Tang H."/>
            <person name="Lucas S.M."/>
            <person name="Robertson H.M."/>
            <person name="Bork P."/>
            <person name="Koonin E.V."/>
            <person name="Zdobnov E.M."/>
            <person name="Grigoriev I.V."/>
            <person name="Lynch M."/>
            <person name="Boore J.L."/>
        </authorList>
    </citation>
    <scope>NUCLEOTIDE SEQUENCE [LARGE SCALE GENOMIC DNA]</scope>
</reference>
<evidence type="ECO:0000256" key="3">
    <source>
        <dbReference type="ARBA" id="ARBA00022559"/>
    </source>
</evidence>
<keyword evidence="2" id="KW-0964">Secreted</keyword>